<evidence type="ECO:0008006" key="12">
    <source>
        <dbReference type="Google" id="ProtNLM"/>
    </source>
</evidence>
<dbReference type="STRING" id="1071383.J7S5M5"/>
<dbReference type="GeneID" id="34525608"/>
<dbReference type="PANTHER" id="PTHR10783">
    <property type="entry name" value="XENOTROPIC AND POLYTROPIC RETROVIRUS RECEPTOR 1-RELATED"/>
    <property type="match status" value="1"/>
</dbReference>
<sequence>MKFADHLRESAIPEWRDKYIDYKLGKKKLKYEYESVSRDPLKVVVTAASGDSAVDVERVGGPVDTEYGPQVHDEPSDPQLTDFQRKAIKDFIENWVIGVELVKCNEFYQWLLDDCRQKFTVLQKQIQIYHIQQQNYQNEFMEGENDGMIANSHATSTTSLDLSSEQHVNPYGTIGEDSVRSRRDTAWTRFKELLDDNKLLPSWPKNSTKLKDLILKLQGEHGEQISNTVKDTFAYNNLNTVSEMTIKQAQHLLSDAILEYYLFLQMVKTYRDLNVTGFRKMVKKFDKTLHTQELSKFMDFGRRNYALFKHVYANIQLMAKQMKQTASNQPSTDLVASNPKDDPLLWWENNVRTWFTKDLTNSPDDFKKNAKTLKKLLVEYTVTEQMIHRNNRSIIQMAVAGFFFGIALTIMVYTLGVSFVSDLQSHIHKILFPMWGGWYMVLLMLFLLQIDCLVWHRTKINYRFIMFGEVQARNGTKLFNNDFATSGIPLQLYALMFFVLFSGICAGLSFKMGHLTPWSFICIGGCILLFIMPRDYIPYWDKIVSTRKWLIIRAIRLVMAPFSPSEFGDFFLGDIICSLTYSMGDIATFFCIYTTDDETMCGSSHSRAMGVMSCLPSLWRCLQCLRRYADSGDSFPHLANAFKYTLGIGYNAALCAYRLANHSKSRRTPFIVFGAFNAFATSIWDLVIDWSLFQPSKRNWFLRNDLYLAGKRNWRDGSYSSKRKLVYYFAMIWDVLIRFQWIVWAVAPETIQQSAYTSFILGFVEVLRRFIWVIFRVENEHVANVHLFKVSSEAPLPYPIINEPDVDIELESRKKTDKGTCVKTRERSISDLTRYGMNFPRHTYHPMIRRRTSVFGSLSKSVPWAHAKDFQRSMIFPASNDKDQRESDSDSDER</sequence>
<comment type="similarity">
    <text evidence="2">Belongs to the SYG1 (TC 2.A.94) family.</text>
</comment>
<evidence type="ECO:0000256" key="2">
    <source>
        <dbReference type="ARBA" id="ARBA00009665"/>
    </source>
</evidence>
<feature type="transmembrane region" description="Helical" evidence="7">
    <location>
        <begin position="725"/>
        <end position="747"/>
    </location>
</feature>
<dbReference type="eggNOG" id="KOG1162">
    <property type="taxonomic scope" value="Eukaryota"/>
</dbReference>
<evidence type="ECO:0000256" key="6">
    <source>
        <dbReference type="SAM" id="MobiDB-lite"/>
    </source>
</evidence>
<comment type="subcellular location">
    <subcellularLocation>
        <location evidence="1">Membrane</location>
        <topology evidence="1">Multi-pass membrane protein</topology>
    </subcellularLocation>
</comment>
<organism evidence="10 11">
    <name type="scientific">Huiozyma naganishii (strain ATCC MYA-139 / BCRC 22969 / CBS 8797 / KCTC 17520 / NBRC 10181 / NCYC 3082 / Yp74L-3)</name>
    <name type="common">Yeast</name>
    <name type="synonym">Kazachstania naganishii</name>
    <dbReference type="NCBI Taxonomy" id="1071383"/>
    <lineage>
        <taxon>Eukaryota</taxon>
        <taxon>Fungi</taxon>
        <taxon>Dikarya</taxon>
        <taxon>Ascomycota</taxon>
        <taxon>Saccharomycotina</taxon>
        <taxon>Saccharomycetes</taxon>
        <taxon>Saccharomycetales</taxon>
        <taxon>Saccharomycetaceae</taxon>
        <taxon>Huiozyma</taxon>
    </lineage>
</organism>
<evidence type="ECO:0000259" key="9">
    <source>
        <dbReference type="PROSITE" id="PS51382"/>
    </source>
</evidence>
<dbReference type="GO" id="GO:0000822">
    <property type="term" value="F:inositol hexakisphosphate binding"/>
    <property type="evidence" value="ECO:0007669"/>
    <property type="project" value="TreeGrafter"/>
</dbReference>
<reference evidence="10 11" key="1">
    <citation type="journal article" date="2011" name="Proc. Natl. Acad. Sci. U.S.A.">
        <title>Evolutionary erosion of yeast sex chromosomes by mating-type switching accidents.</title>
        <authorList>
            <person name="Gordon J.L."/>
            <person name="Armisen D."/>
            <person name="Proux-Wera E."/>
            <person name="Oheigeartaigh S.S."/>
            <person name="Byrne K.P."/>
            <person name="Wolfe K.H."/>
        </authorList>
    </citation>
    <scope>NUCLEOTIDE SEQUENCE [LARGE SCALE GENOMIC DNA]</scope>
    <source>
        <strain evidence="11">ATCC MYA-139 / BCRC 22969 / CBS 8797 / CCRC 22969 / KCTC 17520 / NBRC 10181 / NCYC 3082</strain>
    </source>
</reference>
<dbReference type="GO" id="GO:0007165">
    <property type="term" value="P:signal transduction"/>
    <property type="evidence" value="ECO:0007669"/>
    <property type="project" value="EnsemblFungi"/>
</dbReference>
<dbReference type="OMA" id="SIPWAHA"/>
<evidence type="ECO:0000313" key="11">
    <source>
        <dbReference type="Proteomes" id="UP000006310"/>
    </source>
</evidence>
<proteinExistence type="inferred from homology"/>
<name>J7S5M5_HUIN7</name>
<dbReference type="InterPro" id="IPR004342">
    <property type="entry name" value="EXS_C"/>
</dbReference>
<evidence type="ECO:0000259" key="8">
    <source>
        <dbReference type="PROSITE" id="PS51380"/>
    </source>
</evidence>
<dbReference type="PANTHER" id="PTHR10783:SF103">
    <property type="entry name" value="SOLUTE CARRIER FAMILY 53 MEMBER 1"/>
    <property type="match status" value="1"/>
</dbReference>
<dbReference type="Pfam" id="PF03124">
    <property type="entry name" value="EXS"/>
    <property type="match status" value="1"/>
</dbReference>
<evidence type="ECO:0000256" key="3">
    <source>
        <dbReference type="ARBA" id="ARBA00022692"/>
    </source>
</evidence>
<reference evidence="11" key="2">
    <citation type="submission" date="2012-08" db="EMBL/GenBank/DDBJ databases">
        <title>Genome sequence of Kazachstania naganishii.</title>
        <authorList>
            <person name="Gordon J.L."/>
            <person name="Armisen D."/>
            <person name="Proux-Wera E."/>
            <person name="OhEigeartaigh S.S."/>
            <person name="Byrne K.P."/>
            <person name="Wolfe K.H."/>
        </authorList>
    </citation>
    <scope>NUCLEOTIDE SEQUENCE [LARGE SCALE GENOMIC DNA]</scope>
    <source>
        <strain evidence="11">ATCC MYA-139 / BCRC 22969 / CBS 8797 / CCRC 22969 / KCTC 17520 / NBRC 10181 / NCYC 3082</strain>
    </source>
</reference>
<evidence type="ECO:0000256" key="4">
    <source>
        <dbReference type="ARBA" id="ARBA00022989"/>
    </source>
</evidence>
<evidence type="ECO:0000256" key="5">
    <source>
        <dbReference type="ARBA" id="ARBA00023136"/>
    </source>
</evidence>
<protein>
    <recommendedName>
        <fullName evidence="12">EXS domain-containing protein</fullName>
    </recommendedName>
</protein>
<feature type="transmembrane region" description="Helical" evidence="7">
    <location>
        <begin position="515"/>
        <end position="532"/>
    </location>
</feature>
<feature type="region of interest" description="Disordered" evidence="6">
    <location>
        <begin position="875"/>
        <end position="894"/>
    </location>
</feature>
<dbReference type="Proteomes" id="UP000006310">
    <property type="component" value="Chromosome 4"/>
</dbReference>
<dbReference type="EMBL" id="HE978317">
    <property type="protein sequence ID" value="CCK69919.1"/>
    <property type="molecule type" value="Genomic_DNA"/>
</dbReference>
<dbReference type="AlphaFoldDB" id="J7S5M5"/>
<evidence type="ECO:0000256" key="1">
    <source>
        <dbReference type="ARBA" id="ARBA00004141"/>
    </source>
</evidence>
<keyword evidence="5 7" id="KW-0472">Membrane</keyword>
<feature type="domain" description="SPX" evidence="9">
    <location>
        <begin position="1"/>
        <end position="299"/>
    </location>
</feature>
<dbReference type="RefSeq" id="XP_022464165.1">
    <property type="nucleotide sequence ID" value="XM_022607584.1"/>
</dbReference>
<accession>J7S5M5</accession>
<dbReference type="PROSITE" id="PS51382">
    <property type="entry name" value="SPX"/>
    <property type="match status" value="1"/>
</dbReference>
<dbReference type="PROSITE" id="PS51380">
    <property type="entry name" value="EXS"/>
    <property type="match status" value="1"/>
</dbReference>
<dbReference type="GO" id="GO:0016036">
    <property type="term" value="P:cellular response to phosphate starvation"/>
    <property type="evidence" value="ECO:0007669"/>
    <property type="project" value="TreeGrafter"/>
</dbReference>
<dbReference type="GO" id="GO:0006817">
    <property type="term" value="P:phosphate ion transport"/>
    <property type="evidence" value="ECO:0007669"/>
    <property type="project" value="TreeGrafter"/>
</dbReference>
<dbReference type="Pfam" id="PF03105">
    <property type="entry name" value="SPX"/>
    <property type="match status" value="2"/>
</dbReference>
<keyword evidence="3 7" id="KW-0812">Transmembrane</keyword>
<feature type="transmembrane region" description="Helical" evidence="7">
    <location>
        <begin position="394"/>
        <end position="416"/>
    </location>
</feature>
<feature type="transmembrane region" description="Helical" evidence="7">
    <location>
        <begin position="436"/>
        <end position="456"/>
    </location>
</feature>
<dbReference type="CDD" id="cd14475">
    <property type="entry name" value="SPX_SYG1_like"/>
    <property type="match status" value="1"/>
</dbReference>
<feature type="transmembrane region" description="Helical" evidence="7">
    <location>
        <begin position="670"/>
        <end position="693"/>
    </location>
</feature>
<evidence type="ECO:0000313" key="10">
    <source>
        <dbReference type="EMBL" id="CCK69919.1"/>
    </source>
</evidence>
<feature type="domain" description="EXS" evidence="8">
    <location>
        <begin position="600"/>
        <end position="810"/>
    </location>
</feature>
<dbReference type="GO" id="GO:0005794">
    <property type="term" value="C:Golgi apparatus"/>
    <property type="evidence" value="ECO:0007669"/>
    <property type="project" value="TreeGrafter"/>
</dbReference>
<dbReference type="KEGG" id="kng:KNAG_0D01680"/>
<feature type="compositionally biased region" description="Basic and acidic residues" evidence="6">
    <location>
        <begin position="880"/>
        <end position="894"/>
    </location>
</feature>
<gene>
    <name evidence="10" type="primary">KNAG0D01680</name>
    <name evidence="10" type="ordered locus">KNAG_0D01680</name>
</gene>
<dbReference type="HOGENOM" id="CLU_006116_1_1_1"/>
<keyword evidence="4 7" id="KW-1133">Transmembrane helix</keyword>
<keyword evidence="11" id="KW-1185">Reference proteome</keyword>
<dbReference type="InterPro" id="IPR004331">
    <property type="entry name" value="SPX_dom"/>
</dbReference>
<dbReference type="GO" id="GO:0005886">
    <property type="term" value="C:plasma membrane"/>
    <property type="evidence" value="ECO:0007669"/>
    <property type="project" value="EnsemblFungi"/>
</dbReference>
<feature type="transmembrane region" description="Helical" evidence="7">
    <location>
        <begin position="490"/>
        <end position="509"/>
    </location>
</feature>
<dbReference type="OrthoDB" id="9970435at2759"/>
<evidence type="ECO:0000256" key="7">
    <source>
        <dbReference type="SAM" id="Phobius"/>
    </source>
</evidence>